<reference evidence="1" key="1">
    <citation type="submission" date="2017-09" db="EMBL/GenBank/DDBJ databases">
        <title>Complete Genome Sequence of ansamitocin-producing Bacterium Actinosynnema pretiosum X47.</title>
        <authorList>
            <person name="Cao G."/>
            <person name="Zong G."/>
            <person name="Zhong C."/>
            <person name="Fu J."/>
        </authorList>
    </citation>
    <scope>NUCLEOTIDE SEQUENCE [LARGE SCALE GENOMIC DNA]</scope>
    <source>
        <strain evidence="1">X47</strain>
    </source>
</reference>
<dbReference type="InterPro" id="IPR039556">
    <property type="entry name" value="ICL/PEPM"/>
</dbReference>
<dbReference type="Proteomes" id="UP000218505">
    <property type="component" value="Chromosome"/>
</dbReference>
<keyword evidence="2" id="KW-1185">Reference proteome</keyword>
<dbReference type="EMBL" id="CP023445">
    <property type="protein sequence ID" value="ATE54914.1"/>
    <property type="molecule type" value="Genomic_DNA"/>
</dbReference>
<dbReference type="InterPro" id="IPR040442">
    <property type="entry name" value="Pyrv_kinase-like_dom_sf"/>
</dbReference>
<dbReference type="Pfam" id="PF13714">
    <property type="entry name" value="PEP_mutase"/>
    <property type="match status" value="1"/>
</dbReference>
<protein>
    <submittedName>
        <fullName evidence="1">Carboxyvinyl-carboxyphosphonate phosphorylmutase</fullName>
    </submittedName>
</protein>
<name>A0A290Z7F2_9PSEU</name>
<evidence type="ECO:0000313" key="2">
    <source>
        <dbReference type="Proteomes" id="UP000218505"/>
    </source>
</evidence>
<dbReference type="KEGG" id="apre:CNX65_17835"/>
<dbReference type="InterPro" id="IPR015813">
    <property type="entry name" value="Pyrv/PenolPyrv_kinase-like_dom"/>
</dbReference>
<dbReference type="AlphaFoldDB" id="A0A290Z7F2"/>
<organism evidence="1 2">
    <name type="scientific">Actinosynnema pretiosum</name>
    <dbReference type="NCBI Taxonomy" id="42197"/>
    <lineage>
        <taxon>Bacteria</taxon>
        <taxon>Bacillati</taxon>
        <taxon>Actinomycetota</taxon>
        <taxon>Actinomycetes</taxon>
        <taxon>Pseudonocardiales</taxon>
        <taxon>Pseudonocardiaceae</taxon>
        <taxon>Actinosynnema</taxon>
    </lineage>
</organism>
<dbReference type="PANTHER" id="PTHR42905">
    <property type="entry name" value="PHOSPHOENOLPYRUVATE CARBOXYLASE"/>
    <property type="match status" value="1"/>
</dbReference>
<dbReference type="SUPFAM" id="SSF51621">
    <property type="entry name" value="Phosphoenolpyruvate/pyruvate domain"/>
    <property type="match status" value="1"/>
</dbReference>
<evidence type="ECO:0000313" key="1">
    <source>
        <dbReference type="EMBL" id="ATE54914.1"/>
    </source>
</evidence>
<dbReference type="Gene3D" id="3.20.20.60">
    <property type="entry name" value="Phosphoenolpyruvate-binding domains"/>
    <property type="match status" value="1"/>
</dbReference>
<accession>A0A290Z7F2</accession>
<dbReference type="PANTHER" id="PTHR42905:SF16">
    <property type="entry name" value="CARBOXYPHOSPHONOENOLPYRUVATE PHOSPHONOMUTASE-LIKE PROTEIN (AFU_ORTHOLOGUE AFUA_5G07230)"/>
    <property type="match status" value="1"/>
</dbReference>
<dbReference type="CDD" id="cd00377">
    <property type="entry name" value="ICL_PEPM"/>
    <property type="match status" value="1"/>
</dbReference>
<gene>
    <name evidence="1" type="ORF">CNX65_17835</name>
</gene>
<proteinExistence type="predicted"/>
<dbReference type="GO" id="GO:0003824">
    <property type="term" value="F:catalytic activity"/>
    <property type="evidence" value="ECO:0007669"/>
    <property type="project" value="InterPro"/>
</dbReference>
<sequence>MAYGRTMITERSAPAAALRALHVPGDPLVLPNAWDVPSALAVERAGFGAVATASAAVSASLGHPDGEAMPVDEAFAAIARIASAVAVPVTADVEHGYGLGAAELAGRLAEAGAVGCNVEDSLEERELLDADRHADYLRELRAADPDLVINARIDVFLLGGDVAEALRRARLYAEAGADCVYPIGLADEAGIGEFVGGAGLPVNVLRSPAAPAAPRLAQLGVARISHGPFVHREVMAAHAELLARLRAER</sequence>